<gene>
    <name evidence="2" type="ORF">METZ01_LOCUS235639</name>
</gene>
<dbReference type="Pfam" id="PF00535">
    <property type="entry name" value="Glycos_transf_2"/>
    <property type="match status" value="1"/>
</dbReference>
<feature type="non-terminal residue" evidence="2">
    <location>
        <position position="1"/>
    </location>
</feature>
<dbReference type="Gene3D" id="3.90.550.10">
    <property type="entry name" value="Spore Coat Polysaccharide Biosynthesis Protein SpsA, Chain A"/>
    <property type="match status" value="1"/>
</dbReference>
<dbReference type="AlphaFoldDB" id="A0A382H6M2"/>
<name>A0A382H6M2_9ZZZZ</name>
<dbReference type="InterPro" id="IPR001173">
    <property type="entry name" value="Glyco_trans_2-like"/>
</dbReference>
<evidence type="ECO:0000313" key="2">
    <source>
        <dbReference type="EMBL" id="SVB82785.1"/>
    </source>
</evidence>
<feature type="non-terminal residue" evidence="2">
    <location>
        <position position="104"/>
    </location>
</feature>
<dbReference type="SUPFAM" id="SSF53448">
    <property type="entry name" value="Nucleotide-diphospho-sugar transferases"/>
    <property type="match status" value="1"/>
</dbReference>
<dbReference type="CDD" id="cd00761">
    <property type="entry name" value="Glyco_tranf_GTA_type"/>
    <property type="match status" value="1"/>
</dbReference>
<evidence type="ECO:0000259" key="1">
    <source>
        <dbReference type="Pfam" id="PF00535"/>
    </source>
</evidence>
<organism evidence="2">
    <name type="scientific">marine metagenome</name>
    <dbReference type="NCBI Taxonomy" id="408172"/>
    <lineage>
        <taxon>unclassified sequences</taxon>
        <taxon>metagenomes</taxon>
        <taxon>ecological metagenomes</taxon>
    </lineage>
</organism>
<dbReference type="InterPro" id="IPR029044">
    <property type="entry name" value="Nucleotide-diphossugar_trans"/>
</dbReference>
<sequence>VSSRASLGVVIPSYRSTYLSRVLLALREFPAEEVVVVDSSPDEPELDGFSVRLKHLEERVSASVARNIGAKTVTTDYILFLDSDVLLSNRAQEVIAEILESASA</sequence>
<accession>A0A382H6M2</accession>
<dbReference type="EMBL" id="UINC01059408">
    <property type="protein sequence ID" value="SVB82785.1"/>
    <property type="molecule type" value="Genomic_DNA"/>
</dbReference>
<reference evidence="2" key="1">
    <citation type="submission" date="2018-05" db="EMBL/GenBank/DDBJ databases">
        <authorList>
            <person name="Lanie J.A."/>
            <person name="Ng W.-L."/>
            <person name="Kazmierczak K.M."/>
            <person name="Andrzejewski T.M."/>
            <person name="Davidsen T.M."/>
            <person name="Wayne K.J."/>
            <person name="Tettelin H."/>
            <person name="Glass J.I."/>
            <person name="Rusch D."/>
            <person name="Podicherti R."/>
            <person name="Tsui H.-C.T."/>
            <person name="Winkler M.E."/>
        </authorList>
    </citation>
    <scope>NUCLEOTIDE SEQUENCE</scope>
</reference>
<protein>
    <recommendedName>
        <fullName evidence="1">Glycosyltransferase 2-like domain-containing protein</fullName>
    </recommendedName>
</protein>
<proteinExistence type="predicted"/>
<feature type="domain" description="Glycosyltransferase 2-like" evidence="1">
    <location>
        <begin position="9"/>
        <end position="99"/>
    </location>
</feature>